<evidence type="ECO:0000313" key="2">
    <source>
        <dbReference type="Proteomes" id="UP000242427"/>
    </source>
</evidence>
<accession>A0A9X7JLI2</accession>
<gene>
    <name evidence="1" type="ORF">B7P34_25560</name>
</gene>
<dbReference type="RefSeq" id="WP_106680217.1">
    <property type="nucleotide sequence ID" value="NZ_PXWG01000095.1"/>
</dbReference>
<dbReference type="AlphaFoldDB" id="A0A9X7JLI2"/>
<sequence length="223" mass="24743">MTVHDVARVLPAVDELREHCRGLAMLEAVLSPEWDTRFYSFDACWGEGEQMASMRDGVGGEYSIVFSVDGTYVRGFDHASPMSPWARMDVPLVWPGVLDEVPKVFLPYIREPAFCEEDGVLTVTCCLWRQAADPVWRAGSIVFPETDDGDPDGADFLFALLVDRSPEVYAQWASEYYEVPVDVEAVRHILAGRPLTQEVVAALNPDVELAGLAEDITEIGYPA</sequence>
<dbReference type="OrthoDB" id="361945at2"/>
<comment type="caution">
    <text evidence="1">The sequence shown here is derived from an EMBL/GenBank/DDBJ whole genome shotgun (WGS) entry which is preliminary data.</text>
</comment>
<evidence type="ECO:0000313" key="1">
    <source>
        <dbReference type="EMBL" id="PSJ25920.1"/>
    </source>
</evidence>
<dbReference type="EMBL" id="PXWG01000095">
    <property type="protein sequence ID" value="PSJ25920.1"/>
    <property type="molecule type" value="Genomic_DNA"/>
</dbReference>
<reference evidence="1 2" key="1">
    <citation type="submission" date="2018-03" db="EMBL/GenBank/DDBJ databases">
        <title>Chitinolytic properties of Streptosporangium nondiastaticum TBG75A20.</title>
        <authorList>
            <person name="Gayathri V."/>
            <person name="Shiburaj S."/>
        </authorList>
    </citation>
    <scope>NUCLEOTIDE SEQUENCE [LARGE SCALE GENOMIC DNA]</scope>
    <source>
        <strain evidence="1 2">TBG75A20</strain>
    </source>
</reference>
<name>A0A9X7JLI2_9ACTN</name>
<proteinExistence type="predicted"/>
<protein>
    <submittedName>
        <fullName evidence="1">Uncharacterized protein</fullName>
    </submittedName>
</protein>
<organism evidence="1 2">
    <name type="scientific">Streptosporangium nondiastaticum</name>
    <dbReference type="NCBI Taxonomy" id="35764"/>
    <lineage>
        <taxon>Bacteria</taxon>
        <taxon>Bacillati</taxon>
        <taxon>Actinomycetota</taxon>
        <taxon>Actinomycetes</taxon>
        <taxon>Streptosporangiales</taxon>
        <taxon>Streptosporangiaceae</taxon>
        <taxon>Streptosporangium</taxon>
    </lineage>
</organism>
<dbReference type="Proteomes" id="UP000242427">
    <property type="component" value="Unassembled WGS sequence"/>
</dbReference>
<keyword evidence="2" id="KW-1185">Reference proteome</keyword>